<evidence type="ECO:0000313" key="2">
    <source>
        <dbReference type="EMBL" id="KEA61941.1"/>
    </source>
</evidence>
<reference evidence="2 3" key="1">
    <citation type="submission" date="2014-04" db="EMBL/GenBank/DDBJ databases">
        <title>Marinobacterium kochiensis sp. nov., isolated from sediment sample collected from Kochi backwaters in Kerala, India.</title>
        <authorList>
            <person name="Singh A."/>
            <person name="Pinnaka A.K."/>
        </authorList>
    </citation>
    <scope>NUCLEOTIDE SEQUENCE [LARGE SCALE GENOMIC DNA]</scope>
    <source>
        <strain evidence="2 3">AK27</strain>
    </source>
</reference>
<proteinExistence type="predicted"/>
<dbReference type="OrthoDB" id="5567283at2"/>
<dbReference type="PATRIC" id="fig|1232683.4.peg.4023"/>
<evidence type="ECO:0000313" key="3">
    <source>
        <dbReference type="Proteomes" id="UP000028252"/>
    </source>
</evidence>
<dbReference type="AlphaFoldDB" id="A0A081FTT6"/>
<dbReference type="Pfam" id="PF07238">
    <property type="entry name" value="PilZ"/>
    <property type="match status" value="1"/>
</dbReference>
<keyword evidence="3" id="KW-1185">Reference proteome</keyword>
<dbReference type="eggNOG" id="ENOG502ZNJP">
    <property type="taxonomic scope" value="Bacteria"/>
</dbReference>
<sequence>MHDDRRLHPRVDTDLDAQVLVGQDNLPVRMVNLSVGGLMIEGSGQLAGLSASPATGTIEIGVRFDLEHQPVNGTCRVVYKRRLSADKAALGLKIIDMDEALRAAIDRYVRKNLTY</sequence>
<dbReference type="SUPFAM" id="SSF141371">
    <property type="entry name" value="PilZ domain-like"/>
    <property type="match status" value="1"/>
</dbReference>
<evidence type="ECO:0000259" key="1">
    <source>
        <dbReference type="Pfam" id="PF07238"/>
    </source>
</evidence>
<dbReference type="STRING" id="1232683.ADIMK_4088"/>
<dbReference type="RefSeq" id="WP_036192116.1">
    <property type="nucleotide sequence ID" value="NZ_JMQN01000059.1"/>
</dbReference>
<dbReference type="Gene3D" id="2.40.10.220">
    <property type="entry name" value="predicted glycosyltransferase like domains"/>
    <property type="match status" value="1"/>
</dbReference>
<gene>
    <name evidence="2" type="ORF">ADIMK_4088</name>
</gene>
<name>A0A081FTT6_9GAMM</name>
<dbReference type="Proteomes" id="UP000028252">
    <property type="component" value="Unassembled WGS sequence"/>
</dbReference>
<protein>
    <recommendedName>
        <fullName evidence="1">PilZ domain-containing protein</fullName>
    </recommendedName>
</protein>
<feature type="domain" description="PilZ" evidence="1">
    <location>
        <begin position="4"/>
        <end position="110"/>
    </location>
</feature>
<organism evidence="2 3">
    <name type="scientific">Marinobacterium lacunae</name>
    <dbReference type="NCBI Taxonomy" id="1232683"/>
    <lineage>
        <taxon>Bacteria</taxon>
        <taxon>Pseudomonadati</taxon>
        <taxon>Pseudomonadota</taxon>
        <taxon>Gammaproteobacteria</taxon>
        <taxon>Oceanospirillales</taxon>
        <taxon>Oceanospirillaceae</taxon>
        <taxon>Marinobacterium</taxon>
    </lineage>
</organism>
<accession>A0A081FTT6</accession>
<dbReference type="InterPro" id="IPR009875">
    <property type="entry name" value="PilZ_domain"/>
</dbReference>
<dbReference type="EMBL" id="JMQN01000059">
    <property type="protein sequence ID" value="KEA61941.1"/>
    <property type="molecule type" value="Genomic_DNA"/>
</dbReference>
<dbReference type="GO" id="GO:0035438">
    <property type="term" value="F:cyclic-di-GMP binding"/>
    <property type="evidence" value="ECO:0007669"/>
    <property type="project" value="InterPro"/>
</dbReference>
<comment type="caution">
    <text evidence="2">The sequence shown here is derived from an EMBL/GenBank/DDBJ whole genome shotgun (WGS) entry which is preliminary data.</text>
</comment>